<comment type="caution">
    <text evidence="3">The sequence shown here is derived from an EMBL/GenBank/DDBJ whole genome shotgun (WGS) entry which is preliminary data.</text>
</comment>
<gene>
    <name evidence="3" type="ORF">J5N97_016056</name>
</gene>
<evidence type="ECO:0000313" key="3">
    <source>
        <dbReference type="EMBL" id="KAJ0974091.1"/>
    </source>
</evidence>
<name>A0A9D5CIN7_9LILI</name>
<dbReference type="PANTHER" id="PTHR33881:SF17">
    <property type="entry name" value="EGF-LIKE DOMAIN-CONTAINING PROTEIN"/>
    <property type="match status" value="1"/>
</dbReference>
<reference evidence="3" key="2">
    <citation type="journal article" date="2022" name="Hortic Res">
        <title>The genome of Dioscorea zingiberensis sheds light on the biosynthesis, origin and evolution of the medicinally important diosgenin saponins.</title>
        <authorList>
            <person name="Li Y."/>
            <person name="Tan C."/>
            <person name="Li Z."/>
            <person name="Guo J."/>
            <person name="Li S."/>
            <person name="Chen X."/>
            <person name="Wang C."/>
            <person name="Dai X."/>
            <person name="Yang H."/>
            <person name="Song W."/>
            <person name="Hou L."/>
            <person name="Xu J."/>
            <person name="Tong Z."/>
            <person name="Xu A."/>
            <person name="Yuan X."/>
            <person name="Wang W."/>
            <person name="Yang Q."/>
            <person name="Chen L."/>
            <person name="Sun Z."/>
            <person name="Wang K."/>
            <person name="Pan B."/>
            <person name="Chen J."/>
            <person name="Bao Y."/>
            <person name="Liu F."/>
            <person name="Qi X."/>
            <person name="Gang D.R."/>
            <person name="Wen J."/>
            <person name="Li J."/>
        </authorList>
    </citation>
    <scope>NUCLEOTIDE SEQUENCE</scope>
    <source>
        <strain evidence="3">Dzin_1.0</strain>
    </source>
</reference>
<keyword evidence="4" id="KW-1185">Reference proteome</keyword>
<feature type="region of interest" description="Disordered" evidence="1">
    <location>
        <begin position="177"/>
        <end position="196"/>
    </location>
</feature>
<sequence length="219" mass="23101">MGVAQALGVVLVAILVVVPWMGVRTAASGDALAPFLAPFTKGLCDAVECGKGTCQTSTNHTFGFICECNQGWTHFLHGDHFKFLPCIIPNCSIDYSCSKDLAPAPAPQEPPTNLTIFDPCTWAYCGGGECGKISAYEHQCNCKDGYSNLFNISHYPCFRECSIEGECAKMGITLSNSTASGSTDQSGSSGSSTGRASSVSKSLAVWLFILTSLAMVRAA</sequence>
<reference evidence="3" key="1">
    <citation type="submission" date="2021-03" db="EMBL/GenBank/DDBJ databases">
        <authorList>
            <person name="Li Z."/>
            <person name="Yang C."/>
        </authorList>
    </citation>
    <scope>NUCLEOTIDE SEQUENCE</scope>
    <source>
        <strain evidence="3">Dzin_1.0</strain>
        <tissue evidence="3">Leaf</tissue>
    </source>
</reference>
<evidence type="ECO:0000256" key="2">
    <source>
        <dbReference type="SAM" id="SignalP"/>
    </source>
</evidence>
<feature type="chain" id="PRO_5039616898" evidence="2">
    <location>
        <begin position="26"/>
        <end position="219"/>
    </location>
</feature>
<dbReference type="Proteomes" id="UP001085076">
    <property type="component" value="Miscellaneous, Linkage group lg04"/>
</dbReference>
<evidence type="ECO:0000256" key="1">
    <source>
        <dbReference type="SAM" id="MobiDB-lite"/>
    </source>
</evidence>
<dbReference type="EMBL" id="JAGGNH010000004">
    <property type="protein sequence ID" value="KAJ0974091.1"/>
    <property type="molecule type" value="Genomic_DNA"/>
</dbReference>
<keyword evidence="2" id="KW-0732">Signal</keyword>
<protein>
    <submittedName>
        <fullName evidence="3">Uncharacterized protein</fullName>
    </submittedName>
</protein>
<feature type="signal peptide" evidence="2">
    <location>
        <begin position="1"/>
        <end position="25"/>
    </location>
</feature>
<dbReference type="OrthoDB" id="1914642at2759"/>
<dbReference type="AlphaFoldDB" id="A0A9D5CIN7"/>
<evidence type="ECO:0000313" key="4">
    <source>
        <dbReference type="Proteomes" id="UP001085076"/>
    </source>
</evidence>
<accession>A0A9D5CIN7</accession>
<proteinExistence type="predicted"/>
<dbReference type="PANTHER" id="PTHR33881">
    <property type="entry name" value="NEUROGENIC LOCUS NOTCH-LIKE PROTEIN"/>
    <property type="match status" value="1"/>
</dbReference>
<organism evidence="3 4">
    <name type="scientific">Dioscorea zingiberensis</name>
    <dbReference type="NCBI Taxonomy" id="325984"/>
    <lineage>
        <taxon>Eukaryota</taxon>
        <taxon>Viridiplantae</taxon>
        <taxon>Streptophyta</taxon>
        <taxon>Embryophyta</taxon>
        <taxon>Tracheophyta</taxon>
        <taxon>Spermatophyta</taxon>
        <taxon>Magnoliopsida</taxon>
        <taxon>Liliopsida</taxon>
        <taxon>Dioscoreales</taxon>
        <taxon>Dioscoreaceae</taxon>
        <taxon>Dioscorea</taxon>
    </lineage>
</organism>